<sequence length="107" mass="12255">RVSPRKRVNRSLSFHDHSQDTAPCLNVSLQQSNVTSVNVLTGNHKQKMLWAVTNALREERMGMNHELFRPCMSVLFKACQKLWLTKVAIREQEGSTSENMLALAKQF</sequence>
<evidence type="ECO:0000313" key="1">
    <source>
        <dbReference type="EMBL" id="JAT32303.1"/>
    </source>
</evidence>
<gene>
    <name evidence="1" type="ORF">g.50528</name>
</gene>
<feature type="non-terminal residue" evidence="1">
    <location>
        <position position="1"/>
    </location>
</feature>
<proteinExistence type="predicted"/>
<organism evidence="1">
    <name type="scientific">Graphocephala atropunctata</name>
    <dbReference type="NCBI Taxonomy" id="36148"/>
    <lineage>
        <taxon>Eukaryota</taxon>
        <taxon>Metazoa</taxon>
        <taxon>Ecdysozoa</taxon>
        <taxon>Arthropoda</taxon>
        <taxon>Hexapoda</taxon>
        <taxon>Insecta</taxon>
        <taxon>Pterygota</taxon>
        <taxon>Neoptera</taxon>
        <taxon>Paraneoptera</taxon>
        <taxon>Hemiptera</taxon>
        <taxon>Auchenorrhyncha</taxon>
        <taxon>Membracoidea</taxon>
        <taxon>Cicadellidae</taxon>
        <taxon>Cicadellinae</taxon>
        <taxon>Cicadellini</taxon>
        <taxon>Graphocephala</taxon>
    </lineage>
</organism>
<dbReference type="EMBL" id="GEBQ01007674">
    <property type="protein sequence ID" value="JAT32303.1"/>
    <property type="molecule type" value="Transcribed_RNA"/>
</dbReference>
<reference evidence="1" key="1">
    <citation type="submission" date="2015-11" db="EMBL/GenBank/DDBJ databases">
        <title>De novo transcriptome assembly of four potential Pierce s Disease insect vectors from Arizona vineyards.</title>
        <authorList>
            <person name="Tassone E.E."/>
        </authorList>
    </citation>
    <scope>NUCLEOTIDE SEQUENCE</scope>
</reference>
<name>A0A1B6M8P3_9HEMI</name>
<dbReference type="AlphaFoldDB" id="A0A1B6M8P3"/>
<accession>A0A1B6M8P3</accession>
<feature type="non-terminal residue" evidence="1">
    <location>
        <position position="107"/>
    </location>
</feature>
<protein>
    <submittedName>
        <fullName evidence="1">Uncharacterized protein</fullName>
    </submittedName>
</protein>